<reference evidence="2 3" key="1">
    <citation type="journal article" date="2014" name="PLoS Genet.">
        <title>Analysis of the Phlebiopsis gigantea genome, transcriptome and secretome provides insight into its pioneer colonization strategies of wood.</title>
        <authorList>
            <person name="Hori C."/>
            <person name="Ishida T."/>
            <person name="Igarashi K."/>
            <person name="Samejima M."/>
            <person name="Suzuki H."/>
            <person name="Master E."/>
            <person name="Ferreira P."/>
            <person name="Ruiz-Duenas F.J."/>
            <person name="Held B."/>
            <person name="Canessa P."/>
            <person name="Larrondo L.F."/>
            <person name="Schmoll M."/>
            <person name="Druzhinina I.S."/>
            <person name="Kubicek C.P."/>
            <person name="Gaskell J.A."/>
            <person name="Kersten P."/>
            <person name="St John F."/>
            <person name="Glasner J."/>
            <person name="Sabat G."/>
            <person name="Splinter BonDurant S."/>
            <person name="Syed K."/>
            <person name="Yadav J."/>
            <person name="Mgbeahuruike A.C."/>
            <person name="Kovalchuk A."/>
            <person name="Asiegbu F.O."/>
            <person name="Lackner G."/>
            <person name="Hoffmeister D."/>
            <person name="Rencoret J."/>
            <person name="Gutierrez A."/>
            <person name="Sun H."/>
            <person name="Lindquist E."/>
            <person name="Barry K."/>
            <person name="Riley R."/>
            <person name="Grigoriev I.V."/>
            <person name="Henrissat B."/>
            <person name="Kues U."/>
            <person name="Berka R.M."/>
            <person name="Martinez A.T."/>
            <person name="Covert S.F."/>
            <person name="Blanchette R.A."/>
            <person name="Cullen D."/>
        </authorList>
    </citation>
    <scope>NUCLEOTIDE SEQUENCE [LARGE SCALE GENOMIC DNA]</scope>
    <source>
        <strain evidence="2 3">11061_1 CR5-6</strain>
    </source>
</reference>
<organism evidence="2 3">
    <name type="scientific">Phlebiopsis gigantea (strain 11061_1 CR5-6)</name>
    <name type="common">White-rot fungus</name>
    <name type="synonym">Peniophora gigantea</name>
    <dbReference type="NCBI Taxonomy" id="745531"/>
    <lineage>
        <taxon>Eukaryota</taxon>
        <taxon>Fungi</taxon>
        <taxon>Dikarya</taxon>
        <taxon>Basidiomycota</taxon>
        <taxon>Agaricomycotina</taxon>
        <taxon>Agaricomycetes</taxon>
        <taxon>Polyporales</taxon>
        <taxon>Phanerochaetaceae</taxon>
        <taxon>Phlebiopsis</taxon>
    </lineage>
</organism>
<protein>
    <submittedName>
        <fullName evidence="2">Uncharacterized protein</fullName>
    </submittedName>
</protein>
<evidence type="ECO:0000256" key="1">
    <source>
        <dbReference type="SAM" id="MobiDB-lite"/>
    </source>
</evidence>
<feature type="compositionally biased region" description="Low complexity" evidence="1">
    <location>
        <begin position="51"/>
        <end position="62"/>
    </location>
</feature>
<feature type="compositionally biased region" description="Basic and acidic residues" evidence="1">
    <location>
        <begin position="105"/>
        <end position="116"/>
    </location>
</feature>
<dbReference type="Proteomes" id="UP000053257">
    <property type="component" value="Unassembled WGS sequence"/>
</dbReference>
<evidence type="ECO:0000313" key="2">
    <source>
        <dbReference type="EMBL" id="KIP12813.1"/>
    </source>
</evidence>
<dbReference type="HOGENOM" id="CLU_1750369_0_0_1"/>
<name>A0A0C3PXH5_PHLG1</name>
<dbReference type="EMBL" id="KN840438">
    <property type="protein sequence ID" value="KIP12813.1"/>
    <property type="molecule type" value="Genomic_DNA"/>
</dbReference>
<proteinExistence type="predicted"/>
<evidence type="ECO:0000313" key="3">
    <source>
        <dbReference type="Proteomes" id="UP000053257"/>
    </source>
</evidence>
<accession>A0A0C3PXH5</accession>
<dbReference type="AlphaFoldDB" id="A0A0C3PXH5"/>
<sequence>MHEQRSRQMPQGTTMLWSTSMAQYTGRSCHGYVSLVAWYPQDCPCNHIEATTGTRSTRSSGRQAEPRPWSRSVPAVDQAQHDVRGAQHVARRAAPRSPDYTPCLAREEKERAREDNVQEPQCVKGRIGTRHGESSRGCARRLTDDCCEP</sequence>
<keyword evidence="3" id="KW-1185">Reference proteome</keyword>
<gene>
    <name evidence="2" type="ORF">PHLGIDRAFT_136252</name>
</gene>
<feature type="region of interest" description="Disordered" evidence="1">
    <location>
        <begin position="49"/>
        <end position="119"/>
    </location>
</feature>